<dbReference type="KEGG" id="vbo:CKY39_07665"/>
<reference evidence="1 2" key="1">
    <citation type="submission" date="2017-09" db="EMBL/GenBank/DDBJ databases">
        <title>The diverse metabolic capabilities of V. boronicumulans make it an excellent choice for continued studies on novel biodegradation.</title>
        <authorList>
            <person name="Sun S."/>
        </authorList>
    </citation>
    <scope>NUCLEOTIDE SEQUENCE [LARGE SCALE GENOMIC DNA]</scope>
    <source>
        <strain evidence="1 2">J1</strain>
    </source>
</reference>
<evidence type="ECO:0000313" key="2">
    <source>
        <dbReference type="Proteomes" id="UP000217154"/>
    </source>
</evidence>
<dbReference type="Proteomes" id="UP000217154">
    <property type="component" value="Chromosome"/>
</dbReference>
<dbReference type="AlphaFoldDB" id="A0A250DUL8"/>
<organism evidence="1 2">
    <name type="scientific">Variovorax boronicumulans</name>
    <dbReference type="NCBI Taxonomy" id="436515"/>
    <lineage>
        <taxon>Bacteria</taxon>
        <taxon>Pseudomonadati</taxon>
        <taxon>Pseudomonadota</taxon>
        <taxon>Betaproteobacteria</taxon>
        <taxon>Burkholderiales</taxon>
        <taxon>Comamonadaceae</taxon>
        <taxon>Variovorax</taxon>
    </lineage>
</organism>
<dbReference type="EMBL" id="CP023284">
    <property type="protein sequence ID" value="ATA57643.1"/>
    <property type="molecule type" value="Genomic_DNA"/>
</dbReference>
<gene>
    <name evidence="1" type="ORF">CKY39_07665</name>
</gene>
<accession>A0A250DUL8</accession>
<protein>
    <submittedName>
        <fullName evidence="1">Uncharacterized protein</fullName>
    </submittedName>
</protein>
<proteinExistence type="predicted"/>
<name>A0A250DUL8_9BURK</name>
<dbReference type="RefSeq" id="WP_095747479.1">
    <property type="nucleotide sequence ID" value="NZ_CP023284.1"/>
</dbReference>
<evidence type="ECO:0000313" key="1">
    <source>
        <dbReference type="EMBL" id="ATA57643.1"/>
    </source>
</evidence>
<sequence>MPTDFLRRIERETLPWAVTDTADICDLALLVTAGLVDAILPTDSETLDLPGVVLRITPLGLAELSQMPVRQV</sequence>